<dbReference type="Proteomes" id="UP000239480">
    <property type="component" value="Unassembled WGS sequence"/>
</dbReference>
<organism evidence="3 4">
    <name type="scientific">Aliiruegeria haliotis</name>
    <dbReference type="NCBI Taxonomy" id="1280846"/>
    <lineage>
        <taxon>Bacteria</taxon>
        <taxon>Pseudomonadati</taxon>
        <taxon>Pseudomonadota</taxon>
        <taxon>Alphaproteobacteria</taxon>
        <taxon>Rhodobacterales</taxon>
        <taxon>Roseobacteraceae</taxon>
        <taxon>Aliiruegeria</taxon>
    </lineage>
</organism>
<keyword evidence="3" id="KW-0808">Transferase</keyword>
<dbReference type="AlphaFoldDB" id="A0A2T0RR78"/>
<protein>
    <submittedName>
        <fullName evidence="3">RimJ/RimL family protein N-acetyltransferase</fullName>
    </submittedName>
</protein>
<dbReference type="PANTHER" id="PTHR43792">
    <property type="entry name" value="GNAT FAMILY, PUTATIVE (AFU_ORTHOLOGUE AFUA_3G00765)-RELATED-RELATED"/>
    <property type="match status" value="1"/>
</dbReference>
<dbReference type="InterPro" id="IPR016181">
    <property type="entry name" value="Acyl_CoA_acyltransferase"/>
</dbReference>
<reference evidence="3 4" key="1">
    <citation type="submission" date="2018-03" db="EMBL/GenBank/DDBJ databases">
        <title>Genomic Encyclopedia of Archaeal and Bacterial Type Strains, Phase II (KMG-II): from individual species to whole genera.</title>
        <authorList>
            <person name="Goeker M."/>
        </authorList>
    </citation>
    <scope>NUCLEOTIDE SEQUENCE [LARGE SCALE GENOMIC DNA]</scope>
    <source>
        <strain evidence="3 4">DSM 29328</strain>
    </source>
</reference>
<dbReference type="Pfam" id="PF13302">
    <property type="entry name" value="Acetyltransf_3"/>
    <property type="match status" value="1"/>
</dbReference>
<name>A0A2T0RR78_9RHOB</name>
<gene>
    <name evidence="3" type="ORF">CLV78_104186</name>
</gene>
<dbReference type="InterPro" id="IPR000182">
    <property type="entry name" value="GNAT_dom"/>
</dbReference>
<keyword evidence="4" id="KW-1185">Reference proteome</keyword>
<feature type="domain" description="N-acetyltransferase" evidence="2">
    <location>
        <begin position="12"/>
        <end position="167"/>
    </location>
</feature>
<accession>A0A2T0RR78</accession>
<feature type="compositionally biased region" description="Basic and acidic residues" evidence="1">
    <location>
        <begin position="149"/>
        <end position="162"/>
    </location>
</feature>
<dbReference type="EMBL" id="PVTD01000004">
    <property type="protein sequence ID" value="PRY23694.1"/>
    <property type="molecule type" value="Genomic_DNA"/>
</dbReference>
<comment type="caution">
    <text evidence="3">The sequence shown here is derived from an EMBL/GenBank/DDBJ whole genome shotgun (WGS) entry which is preliminary data.</text>
</comment>
<dbReference type="GO" id="GO:0016747">
    <property type="term" value="F:acyltransferase activity, transferring groups other than amino-acyl groups"/>
    <property type="evidence" value="ECO:0007669"/>
    <property type="project" value="InterPro"/>
</dbReference>
<evidence type="ECO:0000256" key="1">
    <source>
        <dbReference type="SAM" id="MobiDB-lite"/>
    </source>
</evidence>
<dbReference type="OrthoDB" id="6293260at2"/>
<dbReference type="PANTHER" id="PTHR43792:SF1">
    <property type="entry name" value="N-ACETYLTRANSFERASE DOMAIN-CONTAINING PROTEIN"/>
    <property type="match status" value="1"/>
</dbReference>
<evidence type="ECO:0000313" key="3">
    <source>
        <dbReference type="EMBL" id="PRY23694.1"/>
    </source>
</evidence>
<dbReference type="Gene3D" id="3.40.630.30">
    <property type="match status" value="1"/>
</dbReference>
<dbReference type="RefSeq" id="WP_106205082.1">
    <property type="nucleotide sequence ID" value="NZ_PVTD01000004.1"/>
</dbReference>
<feature type="region of interest" description="Disordered" evidence="1">
    <location>
        <begin position="149"/>
        <end position="177"/>
    </location>
</feature>
<evidence type="ECO:0000259" key="2">
    <source>
        <dbReference type="PROSITE" id="PS51186"/>
    </source>
</evidence>
<evidence type="ECO:0000313" key="4">
    <source>
        <dbReference type="Proteomes" id="UP000239480"/>
    </source>
</evidence>
<dbReference type="InterPro" id="IPR051531">
    <property type="entry name" value="N-acetyltransferase"/>
</dbReference>
<sequence length="177" mass="19567">MTDAPTLNTARLILRAQRVDDFEPFAAMLATDRSRWMGGPCTRRDSWLWFASDSGAWSLMGTGGWTIERREDGAVLGQIGCNKPDFFPETELGWMLYEGFEGRGYAFEAAAAARDWAFGTRGLPTLVSYISPDNLGSIRLAERLGAIRDDAADRPEPDDLVYRHPHPSGDGGMEAYA</sequence>
<dbReference type="PROSITE" id="PS51186">
    <property type="entry name" value="GNAT"/>
    <property type="match status" value="1"/>
</dbReference>
<dbReference type="SUPFAM" id="SSF55729">
    <property type="entry name" value="Acyl-CoA N-acyltransferases (Nat)"/>
    <property type="match status" value="1"/>
</dbReference>
<proteinExistence type="predicted"/>